<keyword evidence="3" id="KW-0378">Hydrolase</keyword>
<dbReference type="InterPro" id="IPR038765">
    <property type="entry name" value="Papain-like_cys_pep_sf"/>
</dbReference>
<gene>
    <name evidence="5" type="ORF">SLAV_21175</name>
</gene>
<dbReference type="GeneID" id="49385268"/>
<evidence type="ECO:0000256" key="4">
    <source>
        <dbReference type="ARBA" id="ARBA00022807"/>
    </source>
</evidence>
<evidence type="ECO:0000256" key="2">
    <source>
        <dbReference type="ARBA" id="ARBA00022670"/>
    </source>
</evidence>
<dbReference type="EMBL" id="CP024985">
    <property type="protein sequence ID" value="ATZ26055.1"/>
    <property type="molecule type" value="Genomic_DNA"/>
</dbReference>
<dbReference type="RefSeq" id="WP_030236901.1">
    <property type="nucleotide sequence ID" value="NZ_CP024985.1"/>
</dbReference>
<dbReference type="SUPFAM" id="SSF54001">
    <property type="entry name" value="Cysteine proteinases"/>
    <property type="match status" value="1"/>
</dbReference>
<proteinExistence type="inferred from homology"/>
<protein>
    <submittedName>
        <fullName evidence="5">NlpC/P60 family protein</fullName>
    </submittedName>
</protein>
<dbReference type="Gene3D" id="3.90.1720.10">
    <property type="entry name" value="endopeptidase domain like (from Nostoc punctiforme)"/>
    <property type="match status" value="1"/>
</dbReference>
<dbReference type="Pfam" id="PF00877">
    <property type="entry name" value="NLPC_P60"/>
    <property type="match status" value="1"/>
</dbReference>
<name>A0A2K8PKA0_STRLA</name>
<organism evidence="5 6">
    <name type="scientific">Streptomyces lavendulae subsp. lavendulae</name>
    <dbReference type="NCBI Taxonomy" id="58340"/>
    <lineage>
        <taxon>Bacteria</taxon>
        <taxon>Bacillati</taxon>
        <taxon>Actinomycetota</taxon>
        <taxon>Actinomycetes</taxon>
        <taxon>Kitasatosporales</taxon>
        <taxon>Streptomycetaceae</taxon>
        <taxon>Streptomyces</taxon>
    </lineage>
</organism>
<keyword evidence="2" id="KW-0645">Protease</keyword>
<dbReference type="GO" id="GO:0008234">
    <property type="term" value="F:cysteine-type peptidase activity"/>
    <property type="evidence" value="ECO:0007669"/>
    <property type="project" value="UniProtKB-KW"/>
</dbReference>
<dbReference type="Proteomes" id="UP000231791">
    <property type="component" value="Chromosome"/>
</dbReference>
<dbReference type="InterPro" id="IPR000064">
    <property type="entry name" value="NLP_P60_dom"/>
</dbReference>
<dbReference type="PROSITE" id="PS51935">
    <property type="entry name" value="NLPC_P60"/>
    <property type="match status" value="1"/>
</dbReference>
<keyword evidence="4" id="KW-0788">Thiol protease</keyword>
<keyword evidence="6" id="KW-1185">Reference proteome</keyword>
<evidence type="ECO:0000256" key="1">
    <source>
        <dbReference type="ARBA" id="ARBA00007074"/>
    </source>
</evidence>
<reference evidence="5 6" key="1">
    <citation type="submission" date="2017-11" db="EMBL/GenBank/DDBJ databases">
        <title>Complete genome sequence of Streptomyces lavendulae subsp. lavendulae CCM 3239 (formerly 'Streptomyces aureofaciens CCM 3239'), the producer of the angucycline-type antibiotic auricin.</title>
        <authorList>
            <person name="Busche T."/>
            <person name="Novakova R."/>
            <person name="Al'Dilaimi A."/>
            <person name="Homerova D."/>
            <person name="Feckova L."/>
            <person name="Rezuchova B."/>
            <person name="Mingyar E."/>
            <person name="Csolleiova D."/>
            <person name="Bekeova C."/>
            <person name="Winkler A."/>
            <person name="Sevcikova B."/>
            <person name="Kalinowski J."/>
            <person name="Kormanec J."/>
            <person name="Ruckert C."/>
        </authorList>
    </citation>
    <scope>NUCLEOTIDE SEQUENCE [LARGE SCALE GENOMIC DNA]</scope>
    <source>
        <strain evidence="5 6">CCM 3239</strain>
    </source>
</reference>
<evidence type="ECO:0000313" key="5">
    <source>
        <dbReference type="EMBL" id="ATZ26055.1"/>
    </source>
</evidence>
<dbReference type="KEGG" id="slx:SLAV_21175"/>
<dbReference type="AlphaFoldDB" id="A0A2K8PKA0"/>
<dbReference type="GO" id="GO:0006508">
    <property type="term" value="P:proteolysis"/>
    <property type="evidence" value="ECO:0007669"/>
    <property type="project" value="UniProtKB-KW"/>
</dbReference>
<accession>A0A2K8PKA0</accession>
<evidence type="ECO:0000256" key="3">
    <source>
        <dbReference type="ARBA" id="ARBA00022801"/>
    </source>
</evidence>
<evidence type="ECO:0000313" key="6">
    <source>
        <dbReference type="Proteomes" id="UP000231791"/>
    </source>
</evidence>
<dbReference type="OrthoDB" id="4872947at2"/>
<sequence length="365" mass="39731">MTAPSKKKKKKSRGTRPALHTVTVVALLAGSAYFTYALRTEEQAKTPAVRVVADRNGAGGVTAGTNGAQKWERLQSPARSVLRDGSGQVLATFTDNARTATLTGPSRTFSEPANTTSRVVTENWVRLMPEAWKPGAENQQWFKDWFKKYYGSSEDDIFATAFQYVDKAPVKKDAQGTSFAGDASFGPLNPTGSEGNDLRLEQSDFYDYLGKPYTFRNGVTKQPQPARYRAIDCSGFVRTVFGYRARYPLMPDDTPGAGLPRTANGIARSALGADVIPLKGTGPEHRPASIDVIQPGDLLFFKLDARTKDRLDHTGIYLGTDSDGHNIFISSREEANGPTIGDKGGASRLDGNGYYATTLRSVKRL</sequence>
<comment type="similarity">
    <text evidence="1">Belongs to the peptidase C40 family.</text>
</comment>